<dbReference type="GO" id="GO:0005509">
    <property type="term" value="F:calcium ion binding"/>
    <property type="evidence" value="ECO:0007669"/>
    <property type="project" value="InterPro"/>
</dbReference>
<keyword evidence="4" id="KW-1185">Reference proteome</keyword>
<dbReference type="AlphaFoldDB" id="A0A8K0VCN4"/>
<evidence type="ECO:0000256" key="1">
    <source>
        <dbReference type="ARBA" id="ARBA00004613"/>
    </source>
</evidence>
<dbReference type="Gene3D" id="2.150.10.10">
    <property type="entry name" value="Serralysin-like metalloprotease, C-terminal"/>
    <property type="match status" value="2"/>
</dbReference>
<dbReference type="InterPro" id="IPR011049">
    <property type="entry name" value="Serralysin-like_metalloprot_C"/>
</dbReference>
<evidence type="ECO:0008006" key="5">
    <source>
        <dbReference type="Google" id="ProtNLM"/>
    </source>
</evidence>
<accession>A0A8K0VCN4</accession>
<dbReference type="InterPro" id="IPR001343">
    <property type="entry name" value="Hemolysn_Ca-bd"/>
</dbReference>
<gene>
    <name evidence="3" type="ORF">JL811_19800</name>
</gene>
<name>A0A8K0VCN4_9RHOB</name>
<dbReference type="Pfam" id="PF00353">
    <property type="entry name" value="HemolysinCabind"/>
    <property type="match status" value="3"/>
</dbReference>
<organism evidence="3 4">
    <name type="scientific">Szabonella alba</name>
    <dbReference type="NCBI Taxonomy" id="2804194"/>
    <lineage>
        <taxon>Bacteria</taxon>
        <taxon>Pseudomonadati</taxon>
        <taxon>Pseudomonadota</taxon>
        <taxon>Alphaproteobacteria</taxon>
        <taxon>Rhodobacterales</taxon>
        <taxon>Paracoccaceae</taxon>
        <taxon>Szabonella</taxon>
    </lineage>
</organism>
<dbReference type="GO" id="GO:0005576">
    <property type="term" value="C:extracellular region"/>
    <property type="evidence" value="ECO:0007669"/>
    <property type="project" value="UniProtKB-SubCell"/>
</dbReference>
<reference evidence="3" key="1">
    <citation type="submission" date="2021-01" db="EMBL/GenBank/DDBJ databases">
        <title>Tabrizicola alba sp. nov. a motile alkaliphilic bacterium isolated from a soda lake.</title>
        <authorList>
            <person name="Szuroczki S."/>
            <person name="Abbaszade G."/>
            <person name="Schumann P."/>
            <person name="Toth E."/>
        </authorList>
    </citation>
    <scope>NUCLEOTIDE SEQUENCE</scope>
    <source>
        <strain evidence="3">DMG-N-6</strain>
    </source>
</reference>
<comment type="subcellular location">
    <subcellularLocation>
        <location evidence="1">Secreted</location>
    </subcellularLocation>
</comment>
<dbReference type="EMBL" id="JAESVN010000038">
    <property type="protein sequence ID" value="MBL4919448.1"/>
    <property type="molecule type" value="Genomic_DNA"/>
</dbReference>
<evidence type="ECO:0000256" key="2">
    <source>
        <dbReference type="ARBA" id="ARBA00022525"/>
    </source>
</evidence>
<evidence type="ECO:0000313" key="4">
    <source>
        <dbReference type="Proteomes" id="UP000648908"/>
    </source>
</evidence>
<dbReference type="Proteomes" id="UP000648908">
    <property type="component" value="Unassembled WGS sequence"/>
</dbReference>
<sequence>MVNTPVAVTHEFSVNPPTSLSRFDSSVEALAGGGFVVVWGSYTTGYISLGRIFDAAGNPAGEQFPVTFSASTTHVNPAVAALPDGGFVVVRASIANFDGTGYNVRGARFDATGTLVGEEFAVNLPVTGWQVNPSVTALSGGGFVVSWDGENIDPSSYGVAARVFDAAGDPVGDEFAVNTYTDNIQFYSRTTALADGGFVITWASSGQDGNSYGAYGQRFDADGARVGLEFRINTQTFGAQYDVTVAALEDGGFVATWTSSGQDGSGLGIFGQRYDAAGLPVGSEFQVNVFTAGDQSFSSVLALQDGGFLVTWQSAGQDGDRFGIFARRFDAAGEAIGQEFRVNQDGEGNQYFNAQVGGSNELYDAARNVTQLPNGQILFTWIDRDEGVSGTVTGRMFTLPVLGTEGADEITGTALADAVLGLAGDDTIRSEGGNDTIYGGLGNDNIGGGAGDDLIIDGAGSNILWGGLGNDTVQGGSGSDTIHGGGDGTNHLLGNDGNDLIHAGSGGDFIGGGAG</sequence>
<dbReference type="RefSeq" id="WP_273542516.1">
    <property type="nucleotide sequence ID" value="NZ_JAESVN010000038.1"/>
</dbReference>
<proteinExistence type="predicted"/>
<dbReference type="PRINTS" id="PR00313">
    <property type="entry name" value="CABNDNGRPT"/>
</dbReference>
<evidence type="ECO:0000313" key="3">
    <source>
        <dbReference type="EMBL" id="MBL4919448.1"/>
    </source>
</evidence>
<keyword evidence="2" id="KW-0964">Secreted</keyword>
<dbReference type="PANTHER" id="PTHR38340:SF1">
    <property type="entry name" value="S-LAYER PROTEIN"/>
    <property type="match status" value="1"/>
</dbReference>
<feature type="non-terminal residue" evidence="3">
    <location>
        <position position="515"/>
    </location>
</feature>
<protein>
    <recommendedName>
        <fullName evidence="5">Hemolysin-type calcium-binding repeat-containing protein</fullName>
    </recommendedName>
</protein>
<comment type="caution">
    <text evidence="3">The sequence shown here is derived from an EMBL/GenBank/DDBJ whole genome shotgun (WGS) entry which is preliminary data.</text>
</comment>
<dbReference type="SUPFAM" id="SSF51120">
    <property type="entry name" value="beta-Roll"/>
    <property type="match status" value="1"/>
</dbReference>
<dbReference type="PANTHER" id="PTHR38340">
    <property type="entry name" value="S-LAYER PROTEIN"/>
    <property type="match status" value="1"/>
</dbReference>
<dbReference type="InterPro" id="IPR050557">
    <property type="entry name" value="RTX_toxin/Mannuronan_C5-epim"/>
</dbReference>